<feature type="domain" description="Phospholipid/glycerol acyltransferase" evidence="5">
    <location>
        <begin position="30"/>
        <end position="150"/>
    </location>
</feature>
<dbReference type="SMART" id="SM00563">
    <property type="entry name" value="PlsC"/>
    <property type="match status" value="1"/>
</dbReference>
<evidence type="ECO:0000313" key="6">
    <source>
        <dbReference type="EMBL" id="ETD70585.1"/>
    </source>
</evidence>
<dbReference type="Pfam" id="PF01553">
    <property type="entry name" value="Acyltransferase"/>
    <property type="match status" value="1"/>
</dbReference>
<dbReference type="PANTHER" id="PTHR10434">
    <property type="entry name" value="1-ACYL-SN-GLYCEROL-3-PHOSPHATE ACYLTRANSFERASE"/>
    <property type="match status" value="1"/>
</dbReference>
<dbReference type="OrthoDB" id="9808424at2"/>
<evidence type="ECO:0000256" key="4">
    <source>
        <dbReference type="SAM" id="MobiDB-lite"/>
    </source>
</evidence>
<name>V8G2D6_9BURK</name>
<evidence type="ECO:0000313" key="7">
    <source>
        <dbReference type="Proteomes" id="UP000018766"/>
    </source>
</evidence>
<dbReference type="RefSeq" id="WP_023951356.1">
    <property type="nucleotide sequence ID" value="NZ_AYSV01000088.1"/>
</dbReference>
<evidence type="ECO:0000256" key="2">
    <source>
        <dbReference type="ARBA" id="ARBA00022679"/>
    </source>
</evidence>
<reference evidence="6 7" key="1">
    <citation type="submission" date="2013-11" db="EMBL/GenBank/DDBJ databases">
        <title>Genomic analysis of Pelistega sp. HM-7.</title>
        <authorList>
            <person name="Kumbhare S.V."/>
            <person name="Shetty S.A."/>
            <person name="Sharma O."/>
            <person name="Dhotre D.P."/>
        </authorList>
    </citation>
    <scope>NUCLEOTIDE SEQUENCE [LARGE SCALE GENOMIC DNA]</scope>
    <source>
        <strain evidence="6 7">HM-7</strain>
    </source>
</reference>
<dbReference type="PATRIC" id="fig|1414851.3.peg.1571"/>
<accession>V8G2D6</accession>
<keyword evidence="3 6" id="KW-0012">Acyltransferase</keyword>
<sequence length="312" mass="34448">MLATILSSLTKIMIGAYPYWRHSIPSTTQRVYFANHSSHLDTLAIWSALGSELRKITRPVAAKDYWGKGGIKGIIAHQALNVVLIERSGGGEDDPLKPLYEALDQGDSLIIFPEGTRRYEAMPAPFKSGLFHLSRKYPNVEYVPVYLDNTRRSLPKGVFVPLPVTCTVTFGAPLSIDLNESKESFLSRAREAVINLSKPESLLGQQDEEDVIEIQNHAQIEELNATAEEITEQARTNIVESPVDGVSNIVLNSNVLSPEVAHIAKEGSDQEGSLEHLLNKGIAIIKGKEHAEHHDDSHLISEKDNATEKENV</sequence>
<keyword evidence="7" id="KW-1185">Reference proteome</keyword>
<dbReference type="GO" id="GO:0006654">
    <property type="term" value="P:phosphatidic acid biosynthetic process"/>
    <property type="evidence" value="ECO:0007669"/>
    <property type="project" value="TreeGrafter"/>
</dbReference>
<evidence type="ECO:0000259" key="5">
    <source>
        <dbReference type="SMART" id="SM00563"/>
    </source>
</evidence>
<dbReference type="GO" id="GO:0003841">
    <property type="term" value="F:1-acylglycerol-3-phosphate O-acyltransferase activity"/>
    <property type="evidence" value="ECO:0007669"/>
    <property type="project" value="TreeGrafter"/>
</dbReference>
<organism evidence="6 7">
    <name type="scientific">Pelistega indica</name>
    <dbReference type="NCBI Taxonomy" id="1414851"/>
    <lineage>
        <taxon>Bacteria</taxon>
        <taxon>Pseudomonadati</taxon>
        <taxon>Pseudomonadota</taxon>
        <taxon>Betaproteobacteria</taxon>
        <taxon>Burkholderiales</taxon>
        <taxon>Alcaligenaceae</taxon>
        <taxon>Pelistega</taxon>
    </lineage>
</organism>
<dbReference type="SUPFAM" id="SSF69593">
    <property type="entry name" value="Glycerol-3-phosphate (1)-acyltransferase"/>
    <property type="match status" value="1"/>
</dbReference>
<dbReference type="Proteomes" id="UP000018766">
    <property type="component" value="Unassembled WGS sequence"/>
</dbReference>
<dbReference type="EMBL" id="AYSV01000088">
    <property type="protein sequence ID" value="ETD70585.1"/>
    <property type="molecule type" value="Genomic_DNA"/>
</dbReference>
<comment type="pathway">
    <text evidence="1">Lipid metabolism.</text>
</comment>
<evidence type="ECO:0000256" key="3">
    <source>
        <dbReference type="ARBA" id="ARBA00023315"/>
    </source>
</evidence>
<dbReference type="PANTHER" id="PTHR10434:SF11">
    <property type="entry name" value="1-ACYL-SN-GLYCEROL-3-PHOSPHATE ACYLTRANSFERASE"/>
    <property type="match status" value="1"/>
</dbReference>
<protein>
    <submittedName>
        <fullName evidence="6">Acyltransferase</fullName>
    </submittedName>
</protein>
<dbReference type="CDD" id="cd07989">
    <property type="entry name" value="LPLAT_AGPAT-like"/>
    <property type="match status" value="1"/>
</dbReference>
<evidence type="ECO:0000256" key="1">
    <source>
        <dbReference type="ARBA" id="ARBA00005189"/>
    </source>
</evidence>
<proteinExistence type="predicted"/>
<feature type="region of interest" description="Disordered" evidence="4">
    <location>
        <begin position="289"/>
        <end position="312"/>
    </location>
</feature>
<dbReference type="AlphaFoldDB" id="V8G2D6"/>
<comment type="caution">
    <text evidence="6">The sequence shown here is derived from an EMBL/GenBank/DDBJ whole genome shotgun (WGS) entry which is preliminary data.</text>
</comment>
<keyword evidence="2 6" id="KW-0808">Transferase</keyword>
<dbReference type="InterPro" id="IPR002123">
    <property type="entry name" value="Plipid/glycerol_acylTrfase"/>
</dbReference>
<gene>
    <name evidence="6" type="ORF">V757_07615</name>
</gene>